<dbReference type="OrthoDB" id="7726078at2"/>
<sequence>MLKEDDVRAWTVTFLATMLQCEAESIKSDVNFNVMGLSSVDAVIMAGAMEEHFDIEIDAALFLRNSTINSLIADLQASGIVG</sequence>
<gene>
    <name evidence="2" type="ORF">BJF95_15605</name>
</gene>
<dbReference type="InterPro" id="IPR009081">
    <property type="entry name" value="PP-bd_ACP"/>
</dbReference>
<comment type="caution">
    <text evidence="2">The sequence shown here is derived from an EMBL/GenBank/DDBJ whole genome shotgun (WGS) entry which is preliminary data.</text>
</comment>
<organism evidence="2 3">
    <name type="scientific">Rhizobium oryziradicis</name>
    <dbReference type="NCBI Taxonomy" id="1867956"/>
    <lineage>
        <taxon>Bacteria</taxon>
        <taxon>Pseudomonadati</taxon>
        <taxon>Pseudomonadota</taxon>
        <taxon>Alphaproteobacteria</taxon>
        <taxon>Hyphomicrobiales</taxon>
        <taxon>Rhizobiaceae</taxon>
        <taxon>Rhizobium/Agrobacterium group</taxon>
        <taxon>Rhizobium</taxon>
    </lineage>
</organism>
<feature type="domain" description="Carrier" evidence="1">
    <location>
        <begin position="5"/>
        <end position="79"/>
    </location>
</feature>
<evidence type="ECO:0000259" key="1">
    <source>
        <dbReference type="PROSITE" id="PS50075"/>
    </source>
</evidence>
<evidence type="ECO:0000313" key="3">
    <source>
        <dbReference type="Proteomes" id="UP000186894"/>
    </source>
</evidence>
<dbReference type="PROSITE" id="PS50075">
    <property type="entry name" value="CARRIER"/>
    <property type="match status" value="1"/>
</dbReference>
<dbReference type="Pfam" id="PF00550">
    <property type="entry name" value="PP-binding"/>
    <property type="match status" value="1"/>
</dbReference>
<protein>
    <recommendedName>
        <fullName evidence="1">Carrier domain-containing protein</fullName>
    </recommendedName>
</protein>
<dbReference type="Gene3D" id="1.10.1200.10">
    <property type="entry name" value="ACP-like"/>
    <property type="match status" value="1"/>
</dbReference>
<dbReference type="InterPro" id="IPR036736">
    <property type="entry name" value="ACP-like_sf"/>
</dbReference>
<keyword evidence="3" id="KW-1185">Reference proteome</keyword>
<dbReference type="RefSeq" id="WP_075637697.1">
    <property type="nucleotide sequence ID" value="NZ_MKIM01000019.1"/>
</dbReference>
<dbReference type="EMBL" id="MKIM01000019">
    <property type="protein sequence ID" value="OLP46741.1"/>
    <property type="molecule type" value="Genomic_DNA"/>
</dbReference>
<name>A0A1Q8ZXH4_9HYPH</name>
<reference evidence="2 3" key="1">
    <citation type="submission" date="2016-09" db="EMBL/GenBank/DDBJ databases">
        <title>Rhizobium oryziradicis sp. nov., isolated from the root of rice.</title>
        <authorList>
            <person name="Zhao J."/>
            <person name="Zhang X."/>
        </authorList>
    </citation>
    <scope>NUCLEOTIDE SEQUENCE [LARGE SCALE GENOMIC DNA]</scope>
    <source>
        <strain evidence="2 3">N19</strain>
    </source>
</reference>
<dbReference type="SUPFAM" id="SSF47336">
    <property type="entry name" value="ACP-like"/>
    <property type="match status" value="1"/>
</dbReference>
<dbReference type="AlphaFoldDB" id="A0A1Q8ZXH4"/>
<dbReference type="STRING" id="1867956.BJF95_15605"/>
<proteinExistence type="predicted"/>
<dbReference type="SMART" id="SM01294">
    <property type="entry name" value="PKS_PP_betabranch"/>
    <property type="match status" value="1"/>
</dbReference>
<accession>A0A1Q8ZXH4</accession>
<dbReference type="Proteomes" id="UP000186894">
    <property type="component" value="Unassembled WGS sequence"/>
</dbReference>
<evidence type="ECO:0000313" key="2">
    <source>
        <dbReference type="EMBL" id="OLP46741.1"/>
    </source>
</evidence>